<dbReference type="EMBL" id="JAKWBI020000017">
    <property type="protein sequence ID" value="KAJ2906189.1"/>
    <property type="molecule type" value="Genomic_DNA"/>
</dbReference>
<reference evidence="3" key="1">
    <citation type="submission" date="2022-07" db="EMBL/GenBank/DDBJ databases">
        <title>Draft genome sequence of Zalerion maritima ATCC 34329, a (micro)plastics degrading marine fungus.</title>
        <authorList>
            <person name="Paco A."/>
            <person name="Goncalves M.F.M."/>
            <person name="Rocha-Santos T.A.P."/>
            <person name="Alves A."/>
        </authorList>
    </citation>
    <scope>NUCLEOTIDE SEQUENCE</scope>
    <source>
        <strain evidence="3">ATCC 34329</strain>
    </source>
</reference>
<protein>
    <submittedName>
        <fullName evidence="3">Histone deacetylase complex subunit</fullName>
    </submittedName>
</protein>
<dbReference type="AlphaFoldDB" id="A0AAD5S543"/>
<dbReference type="PANTHER" id="PTHR13082:SF0">
    <property type="entry name" value="HISTONE DEACETYLASE COMPLEX SUBUNIT SAP18"/>
    <property type="match status" value="1"/>
</dbReference>
<evidence type="ECO:0000313" key="4">
    <source>
        <dbReference type="Proteomes" id="UP001201980"/>
    </source>
</evidence>
<feature type="region of interest" description="Disordered" evidence="2">
    <location>
        <begin position="323"/>
        <end position="366"/>
    </location>
</feature>
<comment type="similarity">
    <text evidence="1">Belongs to the SAP18 family.</text>
</comment>
<feature type="compositionally biased region" description="Polar residues" evidence="2">
    <location>
        <begin position="67"/>
        <end position="82"/>
    </location>
</feature>
<dbReference type="Gene3D" id="3.10.20.550">
    <property type="entry name" value="ASAP complex, SAP18 subunit"/>
    <property type="match status" value="1"/>
</dbReference>
<organism evidence="3 4">
    <name type="scientific">Zalerion maritima</name>
    <dbReference type="NCBI Taxonomy" id="339359"/>
    <lineage>
        <taxon>Eukaryota</taxon>
        <taxon>Fungi</taxon>
        <taxon>Dikarya</taxon>
        <taxon>Ascomycota</taxon>
        <taxon>Pezizomycotina</taxon>
        <taxon>Sordariomycetes</taxon>
        <taxon>Lulworthiomycetidae</taxon>
        <taxon>Lulworthiales</taxon>
        <taxon>Lulworthiaceae</taxon>
        <taxon>Zalerion</taxon>
    </lineage>
</organism>
<proteinExistence type="inferred from homology"/>
<dbReference type="Proteomes" id="UP001201980">
    <property type="component" value="Unassembled WGS sequence"/>
</dbReference>
<evidence type="ECO:0000256" key="2">
    <source>
        <dbReference type="SAM" id="MobiDB-lite"/>
    </source>
</evidence>
<evidence type="ECO:0000313" key="3">
    <source>
        <dbReference type="EMBL" id="KAJ2906189.1"/>
    </source>
</evidence>
<dbReference type="InterPro" id="IPR010516">
    <property type="entry name" value="SAP18"/>
</dbReference>
<name>A0AAD5S543_9PEZI</name>
<dbReference type="InterPro" id="IPR042534">
    <property type="entry name" value="SAP18_sf"/>
</dbReference>
<keyword evidence="4" id="KW-1185">Reference proteome</keyword>
<dbReference type="PANTHER" id="PTHR13082">
    <property type="entry name" value="SAP18"/>
    <property type="match status" value="1"/>
</dbReference>
<feature type="region of interest" description="Disordered" evidence="2">
    <location>
        <begin position="188"/>
        <end position="211"/>
    </location>
</feature>
<feature type="region of interest" description="Disordered" evidence="2">
    <location>
        <begin position="67"/>
        <end position="86"/>
    </location>
</feature>
<sequence>MSSEKVDIDRMGTVPFLLRLFYRTGSFHSTAEFLSQSNLPDHISIYTWTNCTLLELSAHLFSTPLSSHTQPIRSNPSASTHPGSAILPNPEVGSRLVFRLVYPDAKAVANANAPAKFITRDIGSVVVGGSERSVAKYDAIMDGTEDLYDYVDTSNERNNGNSGNGNGRDYGDDDDMDIDIMDRNDEVESRLGGGGAISGPKYGAGAGPSVDAVRDDSEVTLQDAKFMRMAGCRTLPSRDPLLAPEAIQWERRRDQSALRPSDWPATTLSTQATLYRGLDQVVGDEEVEVMEAAEAGPEDLVEVEVGAVQTEILSAGATPFLLESGGEERGYPTRLEEEEEGEAHGGRTTRRRSWRHSSSNSNKTGGCFPLSVRAMAMLMDVDMSPSMDVINRTRSSSRRCGVIQNSLHPPLLGTFAYLDQSSNQDSISKLEPYPKYNQSHRRGNSHHIISRDGNPLSVFHLHDHIN</sequence>
<dbReference type="Pfam" id="PF06487">
    <property type="entry name" value="SAP18"/>
    <property type="match status" value="1"/>
</dbReference>
<accession>A0AAD5S543</accession>
<feature type="compositionally biased region" description="Basic and acidic residues" evidence="2">
    <location>
        <begin position="326"/>
        <end position="335"/>
    </location>
</feature>
<gene>
    <name evidence="3" type="ORF">MKZ38_002614</name>
</gene>
<feature type="region of interest" description="Disordered" evidence="2">
    <location>
        <begin position="153"/>
        <end position="174"/>
    </location>
</feature>
<comment type="caution">
    <text evidence="3">The sequence shown here is derived from an EMBL/GenBank/DDBJ whole genome shotgun (WGS) entry which is preliminary data.</text>
</comment>
<evidence type="ECO:0000256" key="1">
    <source>
        <dbReference type="ARBA" id="ARBA00009143"/>
    </source>
</evidence>
<dbReference type="GO" id="GO:0005634">
    <property type="term" value="C:nucleus"/>
    <property type="evidence" value="ECO:0007669"/>
    <property type="project" value="TreeGrafter"/>
</dbReference>
<feature type="compositionally biased region" description="Gly residues" evidence="2">
    <location>
        <begin position="191"/>
        <end position="206"/>
    </location>
</feature>